<organism evidence="1">
    <name type="scientific">Lygus hesperus</name>
    <name type="common">Western plant bug</name>
    <dbReference type="NCBI Taxonomy" id="30085"/>
    <lineage>
        <taxon>Eukaryota</taxon>
        <taxon>Metazoa</taxon>
        <taxon>Ecdysozoa</taxon>
        <taxon>Arthropoda</taxon>
        <taxon>Hexapoda</taxon>
        <taxon>Insecta</taxon>
        <taxon>Pterygota</taxon>
        <taxon>Neoptera</taxon>
        <taxon>Paraneoptera</taxon>
        <taxon>Hemiptera</taxon>
        <taxon>Heteroptera</taxon>
        <taxon>Panheteroptera</taxon>
        <taxon>Cimicomorpha</taxon>
        <taxon>Miridae</taxon>
        <taxon>Mirini</taxon>
        <taxon>Lygus</taxon>
    </lineage>
</organism>
<name>A0A0A9ZH60_LYGHE</name>
<dbReference type="AlphaFoldDB" id="A0A0A9ZH60"/>
<sequence length="155" mass="16635">MSYFVVQEGNNSSTLTEEYKYSVNGISSNNNTATVEHDGTINIDNSNNANSAGHVSTAMSHMGMSNVLSPHLYLGNISPTMVNLAPTTASVAMSANNNNNVSMSKTAIAAGDERERLIRGMRASYVDAQTTSKTLPYILQGTNSTAIQQQKQQQQ</sequence>
<dbReference type="EMBL" id="GBHO01002119">
    <property type="protein sequence ID" value="JAG41485.1"/>
    <property type="molecule type" value="Transcribed_RNA"/>
</dbReference>
<protein>
    <submittedName>
        <fullName evidence="1">Uncharacterized protein</fullName>
    </submittedName>
</protein>
<accession>A0A0A9ZH60</accession>
<dbReference type="EMBL" id="GDHC01004881">
    <property type="protein sequence ID" value="JAQ13748.1"/>
    <property type="molecule type" value="Transcribed_RNA"/>
</dbReference>
<proteinExistence type="predicted"/>
<reference evidence="2" key="3">
    <citation type="journal article" date="2016" name="Gigascience">
        <title>De novo construction of an expanded transcriptome assembly for the western tarnished plant bug, Lygus hesperus.</title>
        <authorList>
            <person name="Tassone E.E."/>
            <person name="Geib S.M."/>
            <person name="Hall B."/>
            <person name="Fabrick J.A."/>
            <person name="Brent C.S."/>
            <person name="Hull J.J."/>
        </authorList>
    </citation>
    <scope>NUCLEOTIDE SEQUENCE</scope>
</reference>
<reference evidence="1" key="1">
    <citation type="journal article" date="2014" name="PLoS ONE">
        <title>Transcriptome-Based Identification of ABC Transporters in the Western Tarnished Plant Bug Lygus hesperus.</title>
        <authorList>
            <person name="Hull J.J."/>
            <person name="Chaney K."/>
            <person name="Geib S.M."/>
            <person name="Fabrick J.A."/>
            <person name="Brent C.S."/>
            <person name="Walsh D."/>
            <person name="Lavine L.C."/>
        </authorList>
    </citation>
    <scope>NUCLEOTIDE SEQUENCE</scope>
</reference>
<reference evidence="1" key="2">
    <citation type="submission" date="2014-07" db="EMBL/GenBank/DDBJ databases">
        <authorList>
            <person name="Hull J."/>
        </authorList>
    </citation>
    <scope>NUCLEOTIDE SEQUENCE</scope>
</reference>
<gene>
    <name evidence="1" type="ORF">CM83_29870</name>
    <name evidence="2" type="ORF">g.24150</name>
</gene>
<evidence type="ECO:0000313" key="2">
    <source>
        <dbReference type="EMBL" id="JAQ13748.1"/>
    </source>
</evidence>
<evidence type="ECO:0000313" key="1">
    <source>
        <dbReference type="EMBL" id="JAG41485.1"/>
    </source>
</evidence>